<accession>A0AA35ZI69</accession>
<evidence type="ECO:0000259" key="3">
    <source>
        <dbReference type="Pfam" id="PF18791"/>
    </source>
</evidence>
<keyword evidence="5" id="KW-1185">Reference proteome</keyword>
<dbReference type="CDD" id="cd22159">
    <property type="entry name" value="F-box_AtTIR1-like"/>
    <property type="match status" value="1"/>
</dbReference>
<dbReference type="InterPro" id="IPR041101">
    <property type="entry name" value="Transp_inhibit"/>
</dbReference>
<dbReference type="InterPro" id="IPR032675">
    <property type="entry name" value="LRR_dom_sf"/>
</dbReference>
<sequence length="626" mass="69800">MVWVVLLLVVAELAIHNVFITSKTPPPLLVASCCSASCYFNDKKKTSSSFFYKTSSPNPTTLERKLSVFAAADMDLAPTTPWTLPEEFLKRTFSLISSDKDRNSVSLVCKDWYNAERLTRRHVSIKNCYSISPEIVAARFPAIRSVTLKGKPRFSDFNLVPADWGADVQPWLNVFATAYPFLEELRLKRMVVTDESLEFLALNFDGFKALSLLSCDGFSTLGLESIATHCENLTELDIQENSIIDLGGDWLSFFPETLTTLQVLNFATLNSEVSFEALESLVSRCKSLKLTELGTGTFSDDLDPNPTLITDLENTFAKCQNLHSVSGFWDATLIYLPIIYPVCENLTFLNLSYASLGADELEQILPRCKRLRRLWVLDTVGDKGLEAVGSYCPLLEELRVFPVFPVDPSQPGVTESGLVSISRCPNLNYILYFCQRMTNAAVITTARNCPNFTHFRLCIITPYAPDSVTNEPMDEAFGAIVNSCSDLRRLSVSGLLTDLTFEYIGKHAKNLETLSVAFAGDSDFGMECVMRGCPKLRRVEIRDCPFGDVALLSGLERYESMRSLWMSACNVTMEGCKKLAEEMPRLNVEVINDEEDGGDDFVANKVYVYRSVAGPRKDAPTFVATL</sequence>
<keyword evidence="1" id="KW-0732">Signal</keyword>
<dbReference type="Gene3D" id="3.80.10.10">
    <property type="entry name" value="Ribonuclease Inhibitor"/>
    <property type="match status" value="1"/>
</dbReference>
<dbReference type="SUPFAM" id="SSF52047">
    <property type="entry name" value="RNI-like"/>
    <property type="match status" value="1"/>
</dbReference>
<evidence type="ECO:0000313" key="5">
    <source>
        <dbReference type="Proteomes" id="UP001177003"/>
    </source>
</evidence>
<dbReference type="PANTHER" id="PTHR16134">
    <property type="entry name" value="F-BOX/TPR REPEAT PROTEIN POF3"/>
    <property type="match status" value="1"/>
</dbReference>
<gene>
    <name evidence="4" type="ORF">LSALG_LOCUS31739</name>
</gene>
<dbReference type="Pfam" id="PF13516">
    <property type="entry name" value="LRR_6"/>
    <property type="match status" value="1"/>
</dbReference>
<dbReference type="Pfam" id="PF18511">
    <property type="entry name" value="F-box_5"/>
    <property type="match status" value="1"/>
</dbReference>
<evidence type="ECO:0000256" key="1">
    <source>
        <dbReference type="SAM" id="SignalP"/>
    </source>
</evidence>
<name>A0AA35ZI69_LACSI</name>
<feature type="domain" description="COI1 F-box" evidence="2">
    <location>
        <begin position="84"/>
        <end position="122"/>
    </location>
</feature>
<dbReference type="EMBL" id="OX465083">
    <property type="protein sequence ID" value="CAI9292681.1"/>
    <property type="molecule type" value="Genomic_DNA"/>
</dbReference>
<proteinExistence type="predicted"/>
<dbReference type="InterPro" id="IPR001611">
    <property type="entry name" value="Leu-rich_rpt"/>
</dbReference>
<reference evidence="4" key="1">
    <citation type="submission" date="2023-04" db="EMBL/GenBank/DDBJ databases">
        <authorList>
            <person name="Vijverberg K."/>
            <person name="Xiong W."/>
            <person name="Schranz E."/>
        </authorList>
    </citation>
    <scope>NUCLEOTIDE SEQUENCE</scope>
</reference>
<feature type="chain" id="PRO_5041385025" description="F-box domain-containing protein" evidence="1">
    <location>
        <begin position="17"/>
        <end position="626"/>
    </location>
</feature>
<dbReference type="Proteomes" id="UP001177003">
    <property type="component" value="Chromosome 7"/>
</dbReference>
<dbReference type="InterPro" id="IPR006553">
    <property type="entry name" value="Leu-rich_rpt_Cys-con_subtyp"/>
</dbReference>
<dbReference type="InterPro" id="IPR041567">
    <property type="entry name" value="COI1_F-box"/>
</dbReference>
<dbReference type="Gene3D" id="1.20.1280.50">
    <property type="match status" value="1"/>
</dbReference>
<evidence type="ECO:0000259" key="2">
    <source>
        <dbReference type="Pfam" id="PF18511"/>
    </source>
</evidence>
<organism evidence="4 5">
    <name type="scientific">Lactuca saligna</name>
    <name type="common">Willowleaf lettuce</name>
    <dbReference type="NCBI Taxonomy" id="75948"/>
    <lineage>
        <taxon>Eukaryota</taxon>
        <taxon>Viridiplantae</taxon>
        <taxon>Streptophyta</taxon>
        <taxon>Embryophyta</taxon>
        <taxon>Tracheophyta</taxon>
        <taxon>Spermatophyta</taxon>
        <taxon>Magnoliopsida</taxon>
        <taxon>eudicotyledons</taxon>
        <taxon>Gunneridae</taxon>
        <taxon>Pentapetalae</taxon>
        <taxon>asterids</taxon>
        <taxon>campanulids</taxon>
        <taxon>Asterales</taxon>
        <taxon>Asteraceae</taxon>
        <taxon>Cichorioideae</taxon>
        <taxon>Cichorieae</taxon>
        <taxon>Lactucinae</taxon>
        <taxon>Lactuca</taxon>
    </lineage>
</organism>
<dbReference type="GO" id="GO:0031146">
    <property type="term" value="P:SCF-dependent proteasomal ubiquitin-dependent protein catabolic process"/>
    <property type="evidence" value="ECO:0007669"/>
    <property type="project" value="TreeGrafter"/>
</dbReference>
<dbReference type="SMART" id="SM00367">
    <property type="entry name" value="LRR_CC"/>
    <property type="match status" value="5"/>
</dbReference>
<dbReference type="Pfam" id="PF18791">
    <property type="entry name" value="Transp_inhibit"/>
    <property type="match status" value="1"/>
</dbReference>
<protein>
    <recommendedName>
        <fullName evidence="6">F-box domain-containing protein</fullName>
    </recommendedName>
</protein>
<dbReference type="PANTHER" id="PTHR16134:SF92">
    <property type="entry name" value="LEUCINE-RICH REPEAT DOMAIN SUPERFAMILY"/>
    <property type="match status" value="1"/>
</dbReference>
<dbReference type="GO" id="GO:0019005">
    <property type="term" value="C:SCF ubiquitin ligase complex"/>
    <property type="evidence" value="ECO:0007669"/>
    <property type="project" value="TreeGrafter"/>
</dbReference>
<evidence type="ECO:0000313" key="4">
    <source>
        <dbReference type="EMBL" id="CAI9292681.1"/>
    </source>
</evidence>
<feature type="signal peptide" evidence="1">
    <location>
        <begin position="1"/>
        <end position="16"/>
    </location>
</feature>
<dbReference type="AlphaFoldDB" id="A0AA35ZI69"/>
<evidence type="ECO:0008006" key="6">
    <source>
        <dbReference type="Google" id="ProtNLM"/>
    </source>
</evidence>
<feature type="domain" description="Transport inhibitor response 1" evidence="3">
    <location>
        <begin position="141"/>
        <end position="187"/>
    </location>
</feature>